<dbReference type="PROSITE" id="PS51482">
    <property type="entry name" value="DEGV"/>
    <property type="match status" value="1"/>
</dbReference>
<accession>A0A9E2NJ69</accession>
<sequence length="284" mass="30763">MIQVVTDSTSYISKEALLKYNISIVSLGVLLNGKNVREVEIENETFYDTLAKTSEIPSSSQPSPYELYTTFENIIKEGNSLIGIFISSEMSGTYASAQSTKQMLLEKYPDAQIEILDSRSNCMQLGFATLVAAKAAAEGKSLEEVVALTQDVITNSRFLFTPDTLAYLKKGGRIGGASALLGTLLQIKPILTVVDGKTAVFTKVRTKKKAIEALINGLMEDLKTRDLGDVIVHHINAPEEGRALADQLEAKLHRPVQIQSIGPVIGVHVGPGSIGVAYYTVTKK</sequence>
<name>A0A9E2NJ69_9FIRM</name>
<evidence type="ECO:0000313" key="3">
    <source>
        <dbReference type="Proteomes" id="UP000824229"/>
    </source>
</evidence>
<evidence type="ECO:0000313" key="2">
    <source>
        <dbReference type="EMBL" id="MBU3803162.1"/>
    </source>
</evidence>
<evidence type="ECO:0000256" key="1">
    <source>
        <dbReference type="ARBA" id="ARBA00023121"/>
    </source>
</evidence>
<dbReference type="GO" id="GO:0008289">
    <property type="term" value="F:lipid binding"/>
    <property type="evidence" value="ECO:0007669"/>
    <property type="project" value="UniProtKB-KW"/>
</dbReference>
<dbReference type="Pfam" id="PF02645">
    <property type="entry name" value="DegV"/>
    <property type="match status" value="1"/>
</dbReference>
<reference evidence="2" key="2">
    <citation type="submission" date="2021-04" db="EMBL/GenBank/DDBJ databases">
        <authorList>
            <person name="Gilroy R."/>
        </authorList>
    </citation>
    <scope>NUCLEOTIDE SEQUENCE</scope>
    <source>
        <strain evidence="2">B5-657</strain>
    </source>
</reference>
<comment type="caution">
    <text evidence="2">The sequence shown here is derived from an EMBL/GenBank/DDBJ whole genome shotgun (WGS) entry which is preliminary data.</text>
</comment>
<dbReference type="Gene3D" id="3.40.50.10170">
    <property type="match status" value="1"/>
</dbReference>
<dbReference type="InterPro" id="IPR003797">
    <property type="entry name" value="DegV"/>
</dbReference>
<proteinExistence type="predicted"/>
<dbReference type="NCBIfam" id="TIGR00762">
    <property type="entry name" value="DegV"/>
    <property type="match status" value="1"/>
</dbReference>
<dbReference type="EMBL" id="JAHLFQ010000005">
    <property type="protein sequence ID" value="MBU3803162.1"/>
    <property type="molecule type" value="Genomic_DNA"/>
</dbReference>
<dbReference type="SUPFAM" id="SSF82549">
    <property type="entry name" value="DAK1/DegV-like"/>
    <property type="match status" value="1"/>
</dbReference>
<dbReference type="InterPro" id="IPR043168">
    <property type="entry name" value="DegV_C"/>
</dbReference>
<dbReference type="PANTHER" id="PTHR33434">
    <property type="entry name" value="DEGV DOMAIN-CONTAINING PROTEIN DR_1986-RELATED"/>
    <property type="match status" value="1"/>
</dbReference>
<dbReference type="InterPro" id="IPR050270">
    <property type="entry name" value="DegV_domain_contain"/>
</dbReference>
<keyword evidence="1" id="KW-0446">Lipid-binding</keyword>
<protein>
    <submittedName>
        <fullName evidence="2">DegV family protein</fullName>
    </submittedName>
</protein>
<gene>
    <name evidence="2" type="ORF">H9872_00160</name>
</gene>
<reference evidence="2" key="1">
    <citation type="journal article" date="2021" name="PeerJ">
        <title>Extensive microbial diversity within the chicken gut microbiome revealed by metagenomics and culture.</title>
        <authorList>
            <person name="Gilroy R."/>
            <person name="Ravi A."/>
            <person name="Getino M."/>
            <person name="Pursley I."/>
            <person name="Horton D.L."/>
            <person name="Alikhan N.F."/>
            <person name="Baker D."/>
            <person name="Gharbi K."/>
            <person name="Hall N."/>
            <person name="Watson M."/>
            <person name="Adriaenssens E.M."/>
            <person name="Foster-Nyarko E."/>
            <person name="Jarju S."/>
            <person name="Secka A."/>
            <person name="Antonio M."/>
            <person name="Oren A."/>
            <person name="Chaudhuri R.R."/>
            <person name="La Ragione R."/>
            <person name="Hildebrand F."/>
            <person name="Pallen M.J."/>
        </authorList>
    </citation>
    <scope>NUCLEOTIDE SEQUENCE</scope>
    <source>
        <strain evidence="2">B5-657</strain>
    </source>
</reference>
<dbReference type="Proteomes" id="UP000824229">
    <property type="component" value="Unassembled WGS sequence"/>
</dbReference>
<dbReference type="Gene3D" id="3.30.1180.10">
    <property type="match status" value="1"/>
</dbReference>
<organism evidence="2 3">
    <name type="scientific">Candidatus Cellulosilyticum pullistercoris</name>
    <dbReference type="NCBI Taxonomy" id="2838521"/>
    <lineage>
        <taxon>Bacteria</taxon>
        <taxon>Bacillati</taxon>
        <taxon>Bacillota</taxon>
        <taxon>Clostridia</taxon>
        <taxon>Lachnospirales</taxon>
        <taxon>Cellulosilyticaceae</taxon>
        <taxon>Cellulosilyticum</taxon>
    </lineage>
</organism>
<dbReference type="AlphaFoldDB" id="A0A9E2NJ69"/>
<dbReference type="PANTHER" id="PTHR33434:SF2">
    <property type="entry name" value="FATTY ACID-BINDING PROTEIN TM_1468"/>
    <property type="match status" value="1"/>
</dbReference>